<evidence type="ECO:0000256" key="1">
    <source>
        <dbReference type="ARBA" id="ARBA00023242"/>
    </source>
</evidence>
<feature type="region of interest" description="Disordered" evidence="2">
    <location>
        <begin position="120"/>
        <end position="241"/>
    </location>
</feature>
<feature type="domain" description="BTB" evidence="3">
    <location>
        <begin position="31"/>
        <end position="96"/>
    </location>
</feature>
<dbReference type="SMART" id="SM00225">
    <property type="entry name" value="BTB"/>
    <property type="match status" value="1"/>
</dbReference>
<keyword evidence="5" id="KW-1185">Reference proteome</keyword>
<organism evidence="4 5">
    <name type="scientific">Amblyomma americanum</name>
    <name type="common">Lone star tick</name>
    <dbReference type="NCBI Taxonomy" id="6943"/>
    <lineage>
        <taxon>Eukaryota</taxon>
        <taxon>Metazoa</taxon>
        <taxon>Ecdysozoa</taxon>
        <taxon>Arthropoda</taxon>
        <taxon>Chelicerata</taxon>
        <taxon>Arachnida</taxon>
        <taxon>Acari</taxon>
        <taxon>Parasitiformes</taxon>
        <taxon>Ixodida</taxon>
        <taxon>Ixodoidea</taxon>
        <taxon>Ixodidae</taxon>
        <taxon>Amblyomminae</taxon>
        <taxon>Amblyomma</taxon>
    </lineage>
</organism>
<reference evidence="4 5" key="1">
    <citation type="journal article" date="2023" name="Arcadia Sci">
        <title>De novo assembly of a long-read Amblyomma americanum tick genome.</title>
        <authorList>
            <person name="Chou S."/>
            <person name="Poskanzer K.E."/>
            <person name="Rollins M."/>
            <person name="Thuy-Boun P.S."/>
        </authorList>
    </citation>
    <scope>NUCLEOTIDE SEQUENCE [LARGE SCALE GENOMIC DNA]</scope>
    <source>
        <strain evidence="4">F_SG_1</strain>
        <tissue evidence="4">Salivary glands</tissue>
    </source>
</reference>
<feature type="compositionally biased region" description="Polar residues" evidence="2">
    <location>
        <begin position="269"/>
        <end position="289"/>
    </location>
</feature>
<dbReference type="GO" id="GO:0005634">
    <property type="term" value="C:nucleus"/>
    <property type="evidence" value="ECO:0007669"/>
    <property type="project" value="TreeGrafter"/>
</dbReference>
<proteinExistence type="predicted"/>
<feature type="compositionally biased region" description="Polar residues" evidence="2">
    <location>
        <begin position="216"/>
        <end position="227"/>
    </location>
</feature>
<feature type="compositionally biased region" description="Acidic residues" evidence="2">
    <location>
        <begin position="230"/>
        <end position="241"/>
    </location>
</feature>
<feature type="compositionally biased region" description="Basic residues" evidence="2">
    <location>
        <begin position="138"/>
        <end position="149"/>
    </location>
</feature>
<feature type="region of interest" description="Disordered" evidence="2">
    <location>
        <begin position="269"/>
        <end position="302"/>
    </location>
</feature>
<protein>
    <recommendedName>
        <fullName evidence="3">BTB domain-containing protein</fullName>
    </recommendedName>
</protein>
<dbReference type="PANTHER" id="PTHR23110:SF109">
    <property type="entry name" value="FI07618P-RELATED"/>
    <property type="match status" value="1"/>
</dbReference>
<name>A0AAQ4DZ61_AMBAM</name>
<dbReference type="InterPro" id="IPR000210">
    <property type="entry name" value="BTB/POZ_dom"/>
</dbReference>
<feature type="compositionally biased region" description="Polar residues" evidence="2">
    <location>
        <begin position="194"/>
        <end position="204"/>
    </location>
</feature>
<feature type="non-terminal residue" evidence="4">
    <location>
        <position position="370"/>
    </location>
</feature>
<dbReference type="Proteomes" id="UP001321473">
    <property type="component" value="Unassembled WGS sequence"/>
</dbReference>
<sequence>MGSQQFCLKWNNHQSNMLAVFYQMLSNEALVDVTLACEGLSLKAHKMVLSACSPCFPALFAENPCKHPIVILKDMRYVDMRAIVEFMYRGEVVVSQEDLMALLKTAETLKVKGLVTSADGAADSVPVGSPRAESPPLSKRKRSRRPRRRSPSDSNKSDSEDAPPATRIKVPDSPEIIDDGSMSSDHMTDPHTASPASRASNVASSIAVPSGARHGSSGQASISQHIQDSIGDDVGEGDDADLDVEPLDVMKESATTEIVPVFPDVASSSQALGDESQQSHHTGSTSGNSALVPAQPSLPSDIPITSQVDIEPSPTCLTPYDDKTIAPVVAAPMPPRHPATARPPPWRPRTRLAFLLSPARPVISSRHNLM</sequence>
<dbReference type="Gene3D" id="3.30.710.10">
    <property type="entry name" value="Potassium Channel Kv1.1, Chain A"/>
    <property type="match status" value="1"/>
</dbReference>
<evidence type="ECO:0000313" key="4">
    <source>
        <dbReference type="EMBL" id="KAK8767751.1"/>
    </source>
</evidence>
<gene>
    <name evidence="4" type="ORF">V5799_005468</name>
</gene>
<keyword evidence="1" id="KW-0539">Nucleus</keyword>
<dbReference type="Pfam" id="PF00651">
    <property type="entry name" value="BTB"/>
    <property type="match status" value="1"/>
</dbReference>
<dbReference type="PROSITE" id="PS50097">
    <property type="entry name" value="BTB"/>
    <property type="match status" value="1"/>
</dbReference>
<dbReference type="CDD" id="cd18315">
    <property type="entry name" value="BTB_POZ_BAB-like"/>
    <property type="match status" value="1"/>
</dbReference>
<evidence type="ECO:0000256" key="2">
    <source>
        <dbReference type="SAM" id="MobiDB-lite"/>
    </source>
</evidence>
<dbReference type="GO" id="GO:0006357">
    <property type="term" value="P:regulation of transcription by RNA polymerase II"/>
    <property type="evidence" value="ECO:0007669"/>
    <property type="project" value="TreeGrafter"/>
</dbReference>
<dbReference type="InterPro" id="IPR011333">
    <property type="entry name" value="SKP1/BTB/POZ_sf"/>
</dbReference>
<evidence type="ECO:0000313" key="5">
    <source>
        <dbReference type="Proteomes" id="UP001321473"/>
    </source>
</evidence>
<dbReference type="SUPFAM" id="SSF54695">
    <property type="entry name" value="POZ domain"/>
    <property type="match status" value="1"/>
</dbReference>
<dbReference type="PANTHER" id="PTHR23110">
    <property type="entry name" value="BTB DOMAIN TRANSCRIPTION FACTOR"/>
    <property type="match status" value="1"/>
</dbReference>
<comment type="caution">
    <text evidence="4">The sequence shown here is derived from an EMBL/GenBank/DDBJ whole genome shotgun (WGS) entry which is preliminary data.</text>
</comment>
<dbReference type="AlphaFoldDB" id="A0AAQ4DZ61"/>
<evidence type="ECO:0000259" key="3">
    <source>
        <dbReference type="PROSITE" id="PS50097"/>
    </source>
</evidence>
<accession>A0AAQ4DZ61</accession>
<dbReference type="InterPro" id="IPR051095">
    <property type="entry name" value="Dros_DevTransReg"/>
</dbReference>
<dbReference type="EMBL" id="JARKHS020025033">
    <property type="protein sequence ID" value="KAK8767751.1"/>
    <property type="molecule type" value="Genomic_DNA"/>
</dbReference>